<dbReference type="SUPFAM" id="SSF49299">
    <property type="entry name" value="PKD domain"/>
    <property type="match status" value="2"/>
</dbReference>
<dbReference type="CDD" id="cd00146">
    <property type="entry name" value="PKD"/>
    <property type="match status" value="2"/>
</dbReference>
<dbReference type="PROSITE" id="PS50268">
    <property type="entry name" value="CADHERIN_2"/>
    <property type="match status" value="1"/>
</dbReference>
<organism evidence="4 5">
    <name type="scientific">Bythopirellula polymerisocia</name>
    <dbReference type="NCBI Taxonomy" id="2528003"/>
    <lineage>
        <taxon>Bacteria</taxon>
        <taxon>Pseudomonadati</taxon>
        <taxon>Planctomycetota</taxon>
        <taxon>Planctomycetia</taxon>
        <taxon>Pirellulales</taxon>
        <taxon>Lacipirellulaceae</taxon>
        <taxon>Bythopirellula</taxon>
    </lineage>
</organism>
<dbReference type="SMART" id="SM00089">
    <property type="entry name" value="PKD"/>
    <property type="match status" value="4"/>
</dbReference>
<dbReference type="GO" id="GO:0016020">
    <property type="term" value="C:membrane"/>
    <property type="evidence" value="ECO:0007669"/>
    <property type="project" value="InterPro"/>
</dbReference>
<dbReference type="GO" id="GO:0007156">
    <property type="term" value="P:homophilic cell adhesion via plasma membrane adhesion molecules"/>
    <property type="evidence" value="ECO:0007669"/>
    <property type="project" value="InterPro"/>
</dbReference>
<reference evidence="4 5" key="1">
    <citation type="submission" date="2019-02" db="EMBL/GenBank/DDBJ databases">
        <title>Deep-cultivation of Planctomycetes and their phenomic and genomic characterization uncovers novel biology.</title>
        <authorList>
            <person name="Wiegand S."/>
            <person name="Jogler M."/>
            <person name="Boedeker C."/>
            <person name="Pinto D."/>
            <person name="Vollmers J."/>
            <person name="Rivas-Marin E."/>
            <person name="Kohn T."/>
            <person name="Peeters S.H."/>
            <person name="Heuer A."/>
            <person name="Rast P."/>
            <person name="Oberbeckmann S."/>
            <person name="Bunk B."/>
            <person name="Jeske O."/>
            <person name="Meyerdierks A."/>
            <person name="Storesund J.E."/>
            <person name="Kallscheuer N."/>
            <person name="Luecker S."/>
            <person name="Lage O.M."/>
            <person name="Pohl T."/>
            <person name="Merkel B.J."/>
            <person name="Hornburger P."/>
            <person name="Mueller R.-W."/>
            <person name="Bruemmer F."/>
            <person name="Labrenz M."/>
            <person name="Spormann A.M."/>
            <person name="Op Den Camp H."/>
            <person name="Overmann J."/>
            <person name="Amann R."/>
            <person name="Jetten M.S.M."/>
            <person name="Mascher T."/>
            <person name="Medema M.H."/>
            <person name="Devos D.P."/>
            <person name="Kaster A.-K."/>
            <person name="Ovreas L."/>
            <person name="Rohde M."/>
            <person name="Galperin M.Y."/>
            <person name="Jogler C."/>
        </authorList>
    </citation>
    <scope>NUCLEOTIDE SEQUENCE [LARGE SCALE GENOMIC DNA]</scope>
    <source>
        <strain evidence="4 5">Pla144</strain>
    </source>
</reference>
<evidence type="ECO:0000259" key="2">
    <source>
        <dbReference type="PROSITE" id="PS50093"/>
    </source>
</evidence>
<dbReference type="InterPro" id="IPR022409">
    <property type="entry name" value="PKD/Chitinase_dom"/>
</dbReference>
<dbReference type="Pfam" id="PF18911">
    <property type="entry name" value="PKD_4"/>
    <property type="match status" value="1"/>
</dbReference>
<feature type="region of interest" description="Disordered" evidence="1">
    <location>
        <begin position="1600"/>
        <end position="1663"/>
    </location>
</feature>
<evidence type="ECO:0000313" key="5">
    <source>
        <dbReference type="Proteomes" id="UP000318437"/>
    </source>
</evidence>
<dbReference type="Gene3D" id="2.60.40.10">
    <property type="entry name" value="Immunoglobulins"/>
    <property type="match status" value="2"/>
</dbReference>
<dbReference type="RefSeq" id="WP_146451949.1">
    <property type="nucleotide sequence ID" value="NZ_SJPS01000005.1"/>
</dbReference>
<accession>A0A5C6CN10</accession>
<evidence type="ECO:0000259" key="3">
    <source>
        <dbReference type="PROSITE" id="PS50268"/>
    </source>
</evidence>
<name>A0A5C6CN10_9BACT</name>
<feature type="domain" description="PKD" evidence="2">
    <location>
        <begin position="1176"/>
        <end position="1240"/>
    </location>
</feature>
<dbReference type="Proteomes" id="UP000318437">
    <property type="component" value="Unassembled WGS sequence"/>
</dbReference>
<feature type="compositionally biased region" description="Polar residues" evidence="1">
    <location>
        <begin position="1651"/>
        <end position="1662"/>
    </location>
</feature>
<feature type="domain" description="PKD" evidence="2">
    <location>
        <begin position="1048"/>
        <end position="1118"/>
    </location>
</feature>
<proteinExistence type="predicted"/>
<dbReference type="InterPro" id="IPR035986">
    <property type="entry name" value="PKD_dom_sf"/>
</dbReference>
<dbReference type="InterPro" id="IPR002126">
    <property type="entry name" value="Cadherin-like_dom"/>
</dbReference>
<dbReference type="GO" id="GO:0005509">
    <property type="term" value="F:calcium ion binding"/>
    <property type="evidence" value="ECO:0007669"/>
    <property type="project" value="InterPro"/>
</dbReference>
<gene>
    <name evidence="4" type="ORF">Pla144_36170</name>
</gene>
<evidence type="ECO:0000313" key="4">
    <source>
        <dbReference type="EMBL" id="TWU24731.1"/>
    </source>
</evidence>
<comment type="caution">
    <text evidence="4">The sequence shown here is derived from an EMBL/GenBank/DDBJ whole genome shotgun (WGS) entry which is preliminary data.</text>
</comment>
<dbReference type="OrthoDB" id="292122at2"/>
<dbReference type="EMBL" id="SJPS01000005">
    <property type="protein sequence ID" value="TWU24731.1"/>
    <property type="molecule type" value="Genomic_DNA"/>
</dbReference>
<evidence type="ECO:0008006" key="6">
    <source>
        <dbReference type="Google" id="ProtNLM"/>
    </source>
</evidence>
<evidence type="ECO:0000256" key="1">
    <source>
        <dbReference type="SAM" id="MobiDB-lite"/>
    </source>
</evidence>
<dbReference type="PROSITE" id="PS50093">
    <property type="entry name" value="PKD"/>
    <property type="match status" value="2"/>
</dbReference>
<dbReference type="InterPro" id="IPR000601">
    <property type="entry name" value="PKD_dom"/>
</dbReference>
<protein>
    <recommendedName>
        <fullName evidence="6">PKD domain protein</fullName>
    </recommendedName>
</protein>
<feature type="domain" description="Cadherin" evidence="3">
    <location>
        <begin position="985"/>
        <end position="1134"/>
    </location>
</feature>
<keyword evidence="5" id="KW-1185">Reference proteome</keyword>
<sequence length="1725" mass="184036">MGLFALITRWLPKSRRREQRVSFTANPRAPRKLERRRVLDAAGAGVMLDALIEDHPYVQVDENLVLMEETSESTAVGEPSAGLSPPLPDASLVAQFPSISIQASSNEIFENEFVLFDIQISDSQPQIHTVQVDLGDGSPLRDFTLQPNVTRVFLLHQYLDDNPTGTSTDVNTITAKVTNSFGETGSELTDIVVNNVAPNLDSLSITSPINEYGIATLTGTYSDVGSLDTHQLDIDWNGDGTFDQTVNVTGGVFSVSHQYLDDNPTATPSDTFNVNVRLRDDDTGQVTGSVPLTVNNVAPQFQTLSLASPINENGTATVTGTYSDVGSFDTHQLDIDWNGDGTYDQTVTVTGGVFAVSHQYLDDDPTGTPSDTFNVNLRLRDDDTGHVVASVPLTVNNLAPKIDSLSITSPINEYGIATLTGTYSDVGSLDTHQLDIDWDGDGTFDQTVTVIGGAFSVSHQYLDDNPTATPSDTFNVNVRLRDDDTGQVTGSVPSTVNNVAPQFQTLSLASPINENGTAVLTGTYSDLGSLDTHQLDIDWNGDGTYDQTVTVTGGVFAVSHQYLDDAPTGTPSDTFNVNLRLRDDDTGQDTASVPLTVNNLAPKIDSLSITSPINEYGIANLTGTYSDVGSLDTHELDIDWDGDGTFDQTVAVTGGAFSVSHQYLDDNPTATPSDTFNVNVRLRDDDTGQVTGSVPLTVNNVAPQFQTLSLASPINENGTAIVTGTYSDVGSFDTHQLDIDWDGDGTYDHTVTVTGGVFAVSHQYLDDDPTGTPSDTFNVNLRLRDDDTGQVVASVPLTVNNLAPKIDSLSITSPINEFGIANLTGTYSDVGSLDTHELDIDWDGDGTFDQTVAVTGGAFSVSHQYPDDNPTATPSDTFNVNVRLRDDDTGQAISSVPLTVNNVAPTVSLDPPSTINENEIATLTGSISDVGSLDTFELEVDWGDPFSPNNTQTFSLGMTPLAIAADGIMWDPVTRTFFIEHQYLDENPSGTTFDVYTIAVKVTDDDTGVGVAETTITVNNTPLQLTLAGNQEVNEGAVLDLSGDKLGSFTDAGSLDTHTATVDWGDGSPLAAVTVIEAGGNGVLGASHIYADNGVYTVAVTVTDDDGESVTQTFQVTVLNVNPTLTGISTPPTVAEGQIFTLGGLGVGLEDPGFDNPVNPLQVGGSVETFTAVSVDWGDGSTPDALLIDTRTNGGENVTTKATFSHMEHAYADNGSYTVSVVVSDDDGGLVTRTFSIVVTNVSPTLTLTNRFLEINEGETLTLLDLGAFTDPGFNNPFNLNGATVESFEYSIDWGDGTPIQVAQLPTSVNDGQQGVATSGTLANSHFYADNDADNMYTITVTLFDDDGGSHQESIQVRVLNVNPTLDPLIATDVNSQGKTTLTLTFADPGADSFEILIDWGDKLDLPPDQRFVVETAHVGSTPTTYVLVHQYLGPPDPSSPAADIDIRVKIHDDDFGTFGVVTDGESNVELVTISNPGLGIDGIRIDTTPVVPQLSFPERTQVVDLVDGSRSNILFQQGLDVRSGSGDAKATSERFLELRVIQADGSLGAGFRLRPEVLQDLPALFRTLPDNHYALYVVNLETNSRRLVIEVFVRNGKLIDPGDDSEGTRDRPPTDKQTQNSAVETVDQPVVEAASSDATLPPEAKPSFPATDSSPISSEAVGQSYFKPNRPWNPAAGRWEAVALGLAASSASQNWARRVDQALAQATATQWRKLQTHNPKKWKK</sequence>
<dbReference type="InterPro" id="IPR013783">
    <property type="entry name" value="Ig-like_fold"/>
</dbReference>